<protein>
    <recommendedName>
        <fullName evidence="5">Pyrroline-5-carboxylate reductase catalytic N-terminal domain-containing protein</fullName>
    </recommendedName>
</protein>
<feature type="transmembrane region" description="Helical" evidence="2">
    <location>
        <begin position="302"/>
        <end position="329"/>
    </location>
</feature>
<evidence type="ECO:0000313" key="4">
    <source>
        <dbReference type="Proteomes" id="UP000245591"/>
    </source>
</evidence>
<dbReference type="GO" id="GO:0052851">
    <property type="term" value="F:ferric-chelate reductase (NADPH) activity"/>
    <property type="evidence" value="ECO:0007669"/>
    <property type="project" value="TreeGrafter"/>
</dbReference>
<dbReference type="PANTHER" id="PTHR14239:SF0">
    <property type="entry name" value="F420-DEPENDENT NADP REDUCTASE"/>
    <property type="match status" value="1"/>
</dbReference>
<feature type="transmembrane region" description="Helical" evidence="2">
    <location>
        <begin position="385"/>
        <end position="407"/>
    </location>
</feature>
<dbReference type="Gene3D" id="3.40.50.720">
    <property type="entry name" value="NAD(P)-binding Rossmann-like Domain"/>
    <property type="match status" value="1"/>
</dbReference>
<evidence type="ECO:0000256" key="2">
    <source>
        <dbReference type="SAM" id="Phobius"/>
    </source>
</evidence>
<evidence type="ECO:0008006" key="5">
    <source>
        <dbReference type="Google" id="ProtNLM"/>
    </source>
</evidence>
<accession>A0A2U1IYN1</accession>
<reference evidence="3 4" key="1">
    <citation type="journal article" date="2018" name="MBio">
        <title>Comparative Genomics Reveals the Core Gene Toolbox for the Fungus-Insect Symbiosis.</title>
        <authorList>
            <person name="Wang Y."/>
            <person name="Stata M."/>
            <person name="Wang W."/>
            <person name="Stajich J.E."/>
            <person name="White M.M."/>
            <person name="Moncalvo J.M."/>
        </authorList>
    </citation>
    <scope>NUCLEOTIDE SEQUENCE [LARGE SCALE GENOMIC DNA]</scope>
    <source>
        <strain evidence="3 4">AUS-126-30</strain>
    </source>
</reference>
<dbReference type="EMBL" id="MBFU01000664">
    <property type="protein sequence ID" value="PVZ97921.1"/>
    <property type="molecule type" value="Genomic_DNA"/>
</dbReference>
<keyword evidence="2" id="KW-1133">Transmembrane helix</keyword>
<feature type="transmembrane region" description="Helical" evidence="2">
    <location>
        <begin position="419"/>
        <end position="440"/>
    </location>
</feature>
<gene>
    <name evidence="3" type="ORF">BB558_006106</name>
</gene>
<feature type="transmembrane region" description="Helical" evidence="2">
    <location>
        <begin position="262"/>
        <end position="282"/>
    </location>
</feature>
<feature type="compositionally biased region" description="Polar residues" evidence="1">
    <location>
        <begin position="573"/>
        <end position="598"/>
    </location>
</feature>
<dbReference type="GO" id="GO:0008823">
    <property type="term" value="F:cupric reductase (NADH) activity"/>
    <property type="evidence" value="ECO:0007669"/>
    <property type="project" value="TreeGrafter"/>
</dbReference>
<feature type="region of interest" description="Disordered" evidence="1">
    <location>
        <begin position="551"/>
        <end position="610"/>
    </location>
</feature>
<dbReference type="AlphaFoldDB" id="A0A2U1IYN1"/>
<proteinExistence type="predicted"/>
<feature type="transmembrane region" description="Helical" evidence="2">
    <location>
        <begin position="460"/>
        <end position="480"/>
    </location>
</feature>
<dbReference type="InterPro" id="IPR036291">
    <property type="entry name" value="NAD(P)-bd_dom_sf"/>
</dbReference>
<sequence>MSKRNNDIGFKLPSITEKPENINPQGYSHNRENITGTYERNNGGGTSISAEKIGDVGIIGSGWFGSELGYRLTLAGFKVNYGTRNIATKGSFCKGFGGGGIPSLPLNSHPLSSGLLSIEDAILLTKSKIVILAIPQIEYQKFCYKYYKMLSGYTVVDVSNPALRFNLARIKQKFGNRSNAEITQSLLPESFVVKAFNNLNALYLSKISSNSCFSTPISSNYFGPSQKVAFLAREMGITPIYYGLLASSKEIESLQTSFFDEWLGPIFVFAYFFMMWIFLAVLRENLLSKNSNWDLLPIKTFSIAFASTGITLISLSFLPGMLVAFRVLYKNSVSINEPLWLANWLESRRVFGLLSFFSIFMHFITSIISIAQVKTGNQPSIATNTGYLLGCLAFLIYLIQLFCSLGYPHSTQLNKKESHFIMSTLGWLTLVISIIHGILATSNEWKTGDTENSVSGFLPISIISMFLPLFTIALKLILLFPPVRFYLSRIQMGSSGVSTNKNYKKAIGHAYYPPSYRAGYFKHQHQLYNPVNQPYYNFTGHPIPNKGQENNFGGTYTNTNNNWNGSNNMNTNRQVNGHSNQNPYPVNNGYIQQLQPGNRNRGYENENMPR</sequence>
<dbReference type="GO" id="GO:0005886">
    <property type="term" value="C:plasma membrane"/>
    <property type="evidence" value="ECO:0007669"/>
    <property type="project" value="TreeGrafter"/>
</dbReference>
<dbReference type="GO" id="GO:0015677">
    <property type="term" value="P:copper ion import"/>
    <property type="evidence" value="ECO:0007669"/>
    <property type="project" value="TreeGrafter"/>
</dbReference>
<evidence type="ECO:0000256" key="1">
    <source>
        <dbReference type="SAM" id="MobiDB-lite"/>
    </source>
</evidence>
<organism evidence="3 4">
    <name type="scientific">Smittium angustum</name>
    <dbReference type="NCBI Taxonomy" id="133377"/>
    <lineage>
        <taxon>Eukaryota</taxon>
        <taxon>Fungi</taxon>
        <taxon>Fungi incertae sedis</taxon>
        <taxon>Zoopagomycota</taxon>
        <taxon>Kickxellomycotina</taxon>
        <taxon>Harpellomycetes</taxon>
        <taxon>Harpellales</taxon>
        <taxon>Legeriomycetaceae</taxon>
        <taxon>Smittium</taxon>
    </lineage>
</organism>
<dbReference type="InterPro" id="IPR051267">
    <property type="entry name" value="STEAP_metalloreductase"/>
</dbReference>
<dbReference type="SUPFAM" id="SSF51735">
    <property type="entry name" value="NAD(P)-binding Rossmann-fold domains"/>
    <property type="match status" value="1"/>
</dbReference>
<dbReference type="Proteomes" id="UP000245591">
    <property type="component" value="Unassembled WGS sequence"/>
</dbReference>
<feature type="region of interest" description="Disordered" evidence="1">
    <location>
        <begin position="1"/>
        <end position="29"/>
    </location>
</feature>
<keyword evidence="4" id="KW-1185">Reference proteome</keyword>
<keyword evidence="2" id="KW-0812">Transmembrane</keyword>
<name>A0A2U1IYN1_SMIAN</name>
<keyword evidence="2" id="KW-0472">Membrane</keyword>
<feature type="compositionally biased region" description="Basic and acidic residues" evidence="1">
    <location>
        <begin position="601"/>
        <end position="610"/>
    </location>
</feature>
<feature type="transmembrane region" description="Helical" evidence="2">
    <location>
        <begin position="350"/>
        <end position="373"/>
    </location>
</feature>
<feature type="compositionally biased region" description="Low complexity" evidence="1">
    <location>
        <begin position="551"/>
        <end position="572"/>
    </location>
</feature>
<comment type="caution">
    <text evidence="3">The sequence shown here is derived from an EMBL/GenBank/DDBJ whole genome shotgun (WGS) entry which is preliminary data.</text>
</comment>
<evidence type="ECO:0000313" key="3">
    <source>
        <dbReference type="EMBL" id="PVZ97921.1"/>
    </source>
</evidence>
<dbReference type="PANTHER" id="PTHR14239">
    <property type="entry name" value="DUDULIN-RELATED"/>
    <property type="match status" value="1"/>
</dbReference>